<evidence type="ECO:0000256" key="1">
    <source>
        <dbReference type="SAM" id="SignalP"/>
    </source>
</evidence>
<dbReference type="KEGG" id="smar:SM39_2518"/>
<organism evidence="2">
    <name type="scientific">Serratia marcescens SM39</name>
    <dbReference type="NCBI Taxonomy" id="1334564"/>
    <lineage>
        <taxon>Bacteria</taxon>
        <taxon>Pseudomonadati</taxon>
        <taxon>Pseudomonadota</taxon>
        <taxon>Gammaproteobacteria</taxon>
        <taxon>Enterobacterales</taxon>
        <taxon>Yersiniaceae</taxon>
        <taxon>Serratia</taxon>
    </lineage>
</organism>
<proteinExistence type="predicted"/>
<feature type="chain" id="PRO_5043837746" evidence="1">
    <location>
        <begin position="22"/>
        <end position="123"/>
    </location>
</feature>
<name>A0AAT9F2S0_SERMA</name>
<protein>
    <submittedName>
        <fullName evidence="2">Uncharacterized protein</fullName>
    </submittedName>
</protein>
<evidence type="ECO:0000313" key="2">
    <source>
        <dbReference type="EMBL" id="BAO34516.1"/>
    </source>
</evidence>
<accession>A0AAT9F2S0</accession>
<gene>
    <name evidence="2" type="ORF">SM39_2518</name>
</gene>
<feature type="signal peptide" evidence="1">
    <location>
        <begin position="1"/>
        <end position="21"/>
    </location>
</feature>
<dbReference type="RefSeq" id="WP_125460725.1">
    <property type="nucleotide sequence ID" value="NZ_AP013063.1"/>
</dbReference>
<reference evidence="2" key="1">
    <citation type="journal article" date="2014" name="Genome Biol. Evol.">
        <title>Genome evolution and plasticity of Serratia marcescens, an important multidrug-resistant nosocomial pathogen.</title>
        <authorList>
            <person name="Iguchi A."/>
            <person name="Nagaya Y."/>
            <person name="Pradel E."/>
            <person name="Ooka T."/>
            <person name="Ogura Y."/>
            <person name="Katsura K."/>
            <person name="Kurokawa K."/>
            <person name="Oshima K."/>
            <person name="Hattori M."/>
            <person name="Parkhill J."/>
            <person name="Sebaihia M."/>
            <person name="Coulthurst S.J."/>
            <person name="Gotoh N."/>
            <person name="Thomson N.R."/>
            <person name="Ewbank J.J."/>
            <person name="Hayashi T."/>
        </authorList>
    </citation>
    <scope>NUCLEOTIDE SEQUENCE</scope>
    <source>
        <strain evidence="2">SM39</strain>
    </source>
</reference>
<dbReference type="EMBL" id="AP013063">
    <property type="protein sequence ID" value="BAO34516.1"/>
    <property type="molecule type" value="Genomic_DNA"/>
</dbReference>
<keyword evidence="1" id="KW-0732">Signal</keyword>
<sequence>MISYKKTIPALVIFALSNAVAYANDFDKSNEAMAISAIGFSGSNARVAHDVCGATNEKIDKYKKQIKDSLTRTLKFEQSGFDTHWDNGWKNADFLVKSLSNDEAYKKEYCREVLDGINNPEMN</sequence>
<dbReference type="AlphaFoldDB" id="A0AAT9F2S0"/>